<accession>A0A543PQR0</accession>
<evidence type="ECO:0000256" key="2">
    <source>
        <dbReference type="ARBA" id="ARBA00023002"/>
    </source>
</evidence>
<dbReference type="Pfam" id="PF00106">
    <property type="entry name" value="adh_short"/>
    <property type="match status" value="1"/>
</dbReference>
<reference evidence="4 5" key="1">
    <citation type="submission" date="2019-06" db="EMBL/GenBank/DDBJ databases">
        <title>Sequencing the genomes of 1000 actinobacteria strains.</title>
        <authorList>
            <person name="Klenk H.-P."/>
        </authorList>
    </citation>
    <scope>NUCLEOTIDE SEQUENCE [LARGE SCALE GENOMIC DNA]</scope>
    <source>
        <strain evidence="4 5">DSM 21776</strain>
    </source>
</reference>
<dbReference type="InterPro" id="IPR036291">
    <property type="entry name" value="NAD(P)-bd_dom_sf"/>
</dbReference>
<comment type="caution">
    <text evidence="4">The sequence shown here is derived from an EMBL/GenBank/DDBJ whole genome shotgun (WGS) entry which is preliminary data.</text>
</comment>
<comment type="similarity">
    <text evidence="1">Belongs to the short-chain dehydrogenases/reductases (SDR) family.</text>
</comment>
<dbReference type="SUPFAM" id="SSF51735">
    <property type="entry name" value="NAD(P)-binding Rossmann-fold domains"/>
    <property type="match status" value="1"/>
</dbReference>
<dbReference type="PRINTS" id="PR00081">
    <property type="entry name" value="GDHRDH"/>
</dbReference>
<sequence length="332" mass="35916">MHTQEMTQSDTTSSAQGPQGRPTVLLTGPTSGIGEAAFQQLLEHPSRPSIVLLGRDRDRLESAASRARSLGLTAHAVIADLADLDSVDGAVEVVRGMVTSGDIPPIDVAVLNAGLQRSDRHGTSTQGYELTFAVNVLAQHALLRGIEEALGPRAHVVLMGSSTHRGKRASFGLVPDPQWAAPDELATPATGPRPGTREPGGTAYATSKLALVTLSHDWAERLGASGRRLNVYDPGLVAGTGLGREMRPYEYWVWRRVMPALSLLPGATTRRRTARHLVSLALGDTHASLRDGYVEIGRVTRAEAITFDPARRRDLWQWCEEALRNHTSRQRT</sequence>
<dbReference type="PANTHER" id="PTHR24320">
    <property type="entry name" value="RETINOL DEHYDROGENASE"/>
    <property type="match status" value="1"/>
</dbReference>
<dbReference type="Gene3D" id="3.40.50.720">
    <property type="entry name" value="NAD(P)-binding Rossmann-like Domain"/>
    <property type="match status" value="1"/>
</dbReference>
<dbReference type="InterPro" id="IPR002347">
    <property type="entry name" value="SDR_fam"/>
</dbReference>
<feature type="region of interest" description="Disordered" evidence="3">
    <location>
        <begin position="178"/>
        <end position="201"/>
    </location>
</feature>
<dbReference type="EMBL" id="VFQF01000002">
    <property type="protein sequence ID" value="TQN46413.1"/>
    <property type="molecule type" value="Genomic_DNA"/>
</dbReference>
<keyword evidence="2" id="KW-0560">Oxidoreductase</keyword>
<gene>
    <name evidence="4" type="ORF">FHX52_3135</name>
</gene>
<feature type="compositionally biased region" description="Polar residues" evidence="3">
    <location>
        <begin position="1"/>
        <end position="17"/>
    </location>
</feature>
<protein>
    <submittedName>
        <fullName evidence="4">NADP-dependent 3-hydroxy acid dehydrogenase YdfG</fullName>
    </submittedName>
</protein>
<proteinExistence type="inferred from homology"/>
<evidence type="ECO:0000313" key="4">
    <source>
        <dbReference type="EMBL" id="TQN46413.1"/>
    </source>
</evidence>
<dbReference type="PANTHER" id="PTHR24320:SF148">
    <property type="entry name" value="NAD(P)-BINDING ROSSMANN-FOLD SUPERFAMILY PROTEIN"/>
    <property type="match status" value="1"/>
</dbReference>
<evidence type="ECO:0000313" key="5">
    <source>
        <dbReference type="Proteomes" id="UP000320085"/>
    </source>
</evidence>
<dbReference type="GO" id="GO:0016491">
    <property type="term" value="F:oxidoreductase activity"/>
    <property type="evidence" value="ECO:0007669"/>
    <property type="project" value="UniProtKB-KW"/>
</dbReference>
<dbReference type="AlphaFoldDB" id="A0A543PQR0"/>
<feature type="region of interest" description="Disordered" evidence="3">
    <location>
        <begin position="1"/>
        <end position="29"/>
    </location>
</feature>
<evidence type="ECO:0000256" key="3">
    <source>
        <dbReference type="SAM" id="MobiDB-lite"/>
    </source>
</evidence>
<name>A0A543PQR0_9MICO</name>
<dbReference type="OrthoDB" id="3237043at2"/>
<organism evidence="4 5">
    <name type="scientific">Humibacillus xanthopallidus</name>
    <dbReference type="NCBI Taxonomy" id="412689"/>
    <lineage>
        <taxon>Bacteria</taxon>
        <taxon>Bacillati</taxon>
        <taxon>Actinomycetota</taxon>
        <taxon>Actinomycetes</taxon>
        <taxon>Micrococcales</taxon>
        <taxon>Intrasporangiaceae</taxon>
        <taxon>Humibacillus</taxon>
    </lineage>
</organism>
<evidence type="ECO:0000256" key="1">
    <source>
        <dbReference type="ARBA" id="ARBA00006484"/>
    </source>
</evidence>
<dbReference type="Proteomes" id="UP000320085">
    <property type="component" value="Unassembled WGS sequence"/>
</dbReference>
<feature type="compositionally biased region" description="Low complexity" evidence="3">
    <location>
        <begin position="186"/>
        <end position="201"/>
    </location>
</feature>